<feature type="compositionally biased region" description="Basic and acidic residues" evidence="1">
    <location>
        <begin position="15"/>
        <end position="64"/>
    </location>
</feature>
<organism evidence="2 3">
    <name type="scientific">Petrolisthes cinctipes</name>
    <name type="common">Flat porcelain crab</name>
    <dbReference type="NCBI Taxonomy" id="88211"/>
    <lineage>
        <taxon>Eukaryota</taxon>
        <taxon>Metazoa</taxon>
        <taxon>Ecdysozoa</taxon>
        <taxon>Arthropoda</taxon>
        <taxon>Crustacea</taxon>
        <taxon>Multicrustacea</taxon>
        <taxon>Malacostraca</taxon>
        <taxon>Eumalacostraca</taxon>
        <taxon>Eucarida</taxon>
        <taxon>Decapoda</taxon>
        <taxon>Pleocyemata</taxon>
        <taxon>Anomura</taxon>
        <taxon>Galatheoidea</taxon>
        <taxon>Porcellanidae</taxon>
        <taxon>Petrolisthes</taxon>
    </lineage>
</organism>
<evidence type="ECO:0000313" key="2">
    <source>
        <dbReference type="EMBL" id="KAK3884653.1"/>
    </source>
</evidence>
<gene>
    <name evidence="2" type="ORF">Pcinc_011088</name>
</gene>
<feature type="region of interest" description="Disordered" evidence="1">
    <location>
        <begin position="1"/>
        <end position="71"/>
    </location>
</feature>
<proteinExistence type="predicted"/>
<reference evidence="2" key="1">
    <citation type="submission" date="2023-10" db="EMBL/GenBank/DDBJ databases">
        <title>Genome assemblies of two species of porcelain crab, Petrolisthes cinctipes and Petrolisthes manimaculis (Anomura: Porcellanidae).</title>
        <authorList>
            <person name="Angst P."/>
        </authorList>
    </citation>
    <scope>NUCLEOTIDE SEQUENCE</scope>
    <source>
        <strain evidence="2">PB745_01</strain>
        <tissue evidence="2">Gill</tissue>
    </source>
</reference>
<keyword evidence="3" id="KW-1185">Reference proteome</keyword>
<evidence type="ECO:0000313" key="3">
    <source>
        <dbReference type="Proteomes" id="UP001286313"/>
    </source>
</evidence>
<protein>
    <submittedName>
        <fullName evidence="2">Uncharacterized protein</fullName>
    </submittedName>
</protein>
<accession>A0AAE1G1I1</accession>
<dbReference type="EMBL" id="JAWQEG010000861">
    <property type="protein sequence ID" value="KAK3884653.1"/>
    <property type="molecule type" value="Genomic_DNA"/>
</dbReference>
<dbReference type="Proteomes" id="UP001286313">
    <property type="component" value="Unassembled WGS sequence"/>
</dbReference>
<comment type="caution">
    <text evidence="2">The sequence shown here is derived from an EMBL/GenBank/DDBJ whole genome shotgun (WGS) entry which is preliminary data.</text>
</comment>
<feature type="compositionally biased region" description="Polar residues" evidence="1">
    <location>
        <begin position="1"/>
        <end position="13"/>
    </location>
</feature>
<evidence type="ECO:0000256" key="1">
    <source>
        <dbReference type="SAM" id="MobiDB-lite"/>
    </source>
</evidence>
<name>A0AAE1G1I1_PETCI</name>
<sequence length="93" mass="10338">MRQETVESYSGTEDGSDRDRQTDRQKAAGRDKSADEGDSDGGRQKAERKLSGTEEGSDRDRQTEGKTGWRVTVALQRRANSNRSIDCGWSVVD</sequence>
<dbReference type="AlphaFoldDB" id="A0AAE1G1I1"/>